<dbReference type="SUPFAM" id="SSF53098">
    <property type="entry name" value="Ribonuclease H-like"/>
    <property type="match status" value="1"/>
</dbReference>
<name>A0ABT7IML8_9BURK</name>
<dbReference type="EMBL" id="JAKZJU020000001">
    <property type="protein sequence ID" value="MDL2059180.1"/>
    <property type="molecule type" value="Genomic_DNA"/>
</dbReference>
<reference evidence="3" key="1">
    <citation type="submission" date="2023-03" db="EMBL/GenBank/DDBJ databases">
        <title>Mesosutterella sp. nov. isolated from porcine feces.</title>
        <authorList>
            <person name="Yu S."/>
        </authorList>
    </citation>
    <scope>NUCLEOTIDE SEQUENCE</scope>
    <source>
        <strain evidence="3">AGMB02718</strain>
    </source>
</reference>
<evidence type="ECO:0000313" key="4">
    <source>
        <dbReference type="Proteomes" id="UP001165481"/>
    </source>
</evidence>
<gene>
    <name evidence="2" type="ORF">MUN46_004395</name>
    <name evidence="3" type="ORF">MUN46_006700</name>
</gene>
<dbReference type="EMBL" id="JAKZJU020000001">
    <property type="protein sequence ID" value="MDL2059614.1"/>
    <property type="molecule type" value="Genomic_DNA"/>
</dbReference>
<dbReference type="Proteomes" id="UP001165481">
    <property type="component" value="Unassembled WGS sequence"/>
</dbReference>
<dbReference type="RefSeq" id="WP_285230561.1">
    <property type="nucleotide sequence ID" value="NZ_JAKZJU020000001.1"/>
</dbReference>
<keyword evidence="4" id="KW-1185">Reference proteome</keyword>
<accession>A0ABT7IML8</accession>
<organism evidence="3 4">
    <name type="scientific">Mesosutterella faecium</name>
    <dbReference type="NCBI Taxonomy" id="2925194"/>
    <lineage>
        <taxon>Bacteria</taxon>
        <taxon>Pseudomonadati</taxon>
        <taxon>Pseudomonadota</taxon>
        <taxon>Betaproteobacteria</taxon>
        <taxon>Burkholderiales</taxon>
        <taxon>Sutterellaceae</taxon>
        <taxon>Mesosutterella</taxon>
    </lineage>
</organism>
<feature type="domain" description="Transposase IS4-like" evidence="1">
    <location>
        <begin position="199"/>
        <end position="492"/>
    </location>
</feature>
<evidence type="ECO:0000313" key="3">
    <source>
        <dbReference type="EMBL" id="MDL2059614.1"/>
    </source>
</evidence>
<dbReference type="PANTHER" id="PTHR34614">
    <property type="match status" value="1"/>
</dbReference>
<proteinExistence type="predicted"/>
<dbReference type="InterPro" id="IPR047654">
    <property type="entry name" value="IS1634_transpos"/>
</dbReference>
<dbReference type="NCBIfam" id="NF033559">
    <property type="entry name" value="transpos_IS1634"/>
    <property type="match status" value="1"/>
</dbReference>
<dbReference type="Pfam" id="PF01609">
    <property type="entry name" value="DDE_Tnp_1"/>
    <property type="match status" value="1"/>
</dbReference>
<evidence type="ECO:0000313" key="2">
    <source>
        <dbReference type="EMBL" id="MDL2059180.1"/>
    </source>
</evidence>
<evidence type="ECO:0000259" key="1">
    <source>
        <dbReference type="Pfam" id="PF01609"/>
    </source>
</evidence>
<comment type="caution">
    <text evidence="3">The sequence shown here is derived from an EMBL/GenBank/DDBJ whole genome shotgun (WGS) entry which is preliminary data.</text>
</comment>
<sequence>MAISVSIKKFKGVEYVYICESFRDPLTRKPTSRVLASYGNKKKLLEKDPDAMEKIQKHAEQLRADSSLYSQTIQETVLSRVAAPSAADRRPDCRTCTPAPYRLLWEQLGISNYFQNYRHNYRIGWDVDKTIFFSVVSRLIAPSSKRSSWLNKERFVFDFSDLRLDQIYDSLDILADRKEAIIKKLNDGIGRLYKRDLTIALYDVTTLYFESFIEDGLRRRGMSKEHRTQETQVVLGLLVDADGIPFNYEIFPGNTAEVHTLMEVVKKFSRDYGVQNVTVVADSGLNQYINLEALQESNFNFIVGFPPYIKLSVSDQQKLLDCDGWHWSSSPDDPRWGIKEMPLSIERTVVDKSTGQRRPVSLKATCIATYSAKRFEHDSQELELKWQRASDLVARGPAAVKAAGRSGYKAFIKPGTTKVELNSALYDKRRKWCGYMALLTNLDLQKHKPAEIYGLLRQLWRIENNFRMLKTDLRARPVFVWTDQHIRGHFVLNYIGLVLQRLLMKKLRESGLDVSGAELIRALESMKISRLKGLKKAQSFLYCCSNENAESLSVRNEKGDLLSLQELCDKILNACGIEPLKDLETAESIRRKFHSRLPMA</sequence>
<protein>
    <submittedName>
        <fullName evidence="3">IS1634 family transposase</fullName>
    </submittedName>
</protein>
<dbReference type="PANTHER" id="PTHR34614:SF2">
    <property type="entry name" value="TRANSPOSASE IS4-LIKE DOMAIN-CONTAINING PROTEIN"/>
    <property type="match status" value="1"/>
</dbReference>
<dbReference type="InterPro" id="IPR002559">
    <property type="entry name" value="Transposase_11"/>
</dbReference>
<dbReference type="InterPro" id="IPR012337">
    <property type="entry name" value="RNaseH-like_sf"/>
</dbReference>